<dbReference type="GO" id="GO:0016787">
    <property type="term" value="F:hydrolase activity"/>
    <property type="evidence" value="ECO:0007669"/>
    <property type="project" value="UniProtKB-UniRule"/>
</dbReference>
<dbReference type="InterPro" id="IPR029052">
    <property type="entry name" value="Metallo-depent_PP-like"/>
</dbReference>
<keyword evidence="2" id="KW-0479">Metal-binding</keyword>
<name>A0A399EYX5_9DEIN</name>
<dbReference type="Pfam" id="PF12850">
    <property type="entry name" value="Metallophos_2"/>
    <property type="match status" value="1"/>
</dbReference>
<dbReference type="EC" id="3.1.4.-" evidence="2"/>
<reference evidence="4 5" key="1">
    <citation type="submission" date="2018-08" db="EMBL/GenBank/DDBJ databases">
        <title>Meiothermus terrae DSM 26712 genome sequencing project.</title>
        <authorList>
            <person name="Da Costa M.S."/>
            <person name="Albuquerque L."/>
            <person name="Raposo P."/>
            <person name="Froufe H.J.C."/>
            <person name="Barroso C.S."/>
            <person name="Egas C."/>
        </authorList>
    </citation>
    <scope>NUCLEOTIDE SEQUENCE [LARGE SCALE GENOMIC DNA]</scope>
    <source>
        <strain evidence="4 5">DSM 26712</strain>
    </source>
</reference>
<dbReference type="EMBL" id="QXDL01000032">
    <property type="protein sequence ID" value="RIH87742.1"/>
    <property type="molecule type" value="Genomic_DNA"/>
</dbReference>
<comment type="cofactor">
    <cofactor evidence="2">
        <name>a divalent metal cation</name>
        <dbReference type="ChEBI" id="CHEBI:60240"/>
    </cofactor>
</comment>
<dbReference type="Proteomes" id="UP000265715">
    <property type="component" value="Unassembled WGS sequence"/>
</dbReference>
<dbReference type="AlphaFoldDB" id="A0A399EYX5"/>
<dbReference type="NCBIfam" id="TIGR00040">
    <property type="entry name" value="yfcE"/>
    <property type="match status" value="1"/>
</dbReference>
<dbReference type="SUPFAM" id="SSF56300">
    <property type="entry name" value="Metallo-dependent phosphatases"/>
    <property type="match status" value="1"/>
</dbReference>
<feature type="domain" description="Calcineurin-like phosphoesterase" evidence="3">
    <location>
        <begin position="1"/>
        <end position="137"/>
    </location>
</feature>
<evidence type="ECO:0000313" key="5">
    <source>
        <dbReference type="Proteomes" id="UP000265715"/>
    </source>
</evidence>
<dbReference type="GO" id="GO:0046872">
    <property type="term" value="F:metal ion binding"/>
    <property type="evidence" value="ECO:0007669"/>
    <property type="project" value="UniProtKB-KW"/>
</dbReference>
<dbReference type="RefSeq" id="WP_119314303.1">
    <property type="nucleotide sequence ID" value="NZ_QXDL01000032.1"/>
</dbReference>
<comment type="caution">
    <text evidence="4">The sequence shown here is derived from an EMBL/GenBank/DDBJ whole genome shotgun (WGS) entry which is preliminary data.</text>
</comment>
<sequence length="152" mass="15790">MKVGLISDTHGLLRPQALEALAGADLILHAGDVGAEGVLQALARLAPVRAVRGNVDRGGWAARLPGSEFVEAGGTLIYLLHDLDTLDLEPAAAGVGVVLSGHTHRPAVFERAGVLYVNPGSAGPRRFRLPVSVGWLRLGEGGPRAEVVELEG</sequence>
<dbReference type="Gene3D" id="3.60.21.10">
    <property type="match status" value="1"/>
</dbReference>
<evidence type="ECO:0000259" key="3">
    <source>
        <dbReference type="Pfam" id="PF12850"/>
    </source>
</evidence>
<accession>A0A399EYX5</accession>
<keyword evidence="5" id="KW-1185">Reference proteome</keyword>
<gene>
    <name evidence="4" type="ORF">Mterra_01134</name>
</gene>
<dbReference type="InterPro" id="IPR024654">
    <property type="entry name" value="Calcineurin-like_PHP_lpxH"/>
</dbReference>
<comment type="similarity">
    <text evidence="1 2">Belongs to the metallophosphoesterase superfamily. YfcE family.</text>
</comment>
<proteinExistence type="inferred from homology"/>
<evidence type="ECO:0000313" key="4">
    <source>
        <dbReference type="EMBL" id="RIH87742.1"/>
    </source>
</evidence>
<evidence type="ECO:0000256" key="1">
    <source>
        <dbReference type="ARBA" id="ARBA00008950"/>
    </source>
</evidence>
<dbReference type="InterPro" id="IPR000979">
    <property type="entry name" value="Phosphodiesterase_MJ0936/Vps29"/>
</dbReference>
<dbReference type="PANTHER" id="PTHR11124">
    <property type="entry name" value="VACUOLAR SORTING PROTEIN VPS29"/>
    <property type="match status" value="1"/>
</dbReference>
<protein>
    <recommendedName>
        <fullName evidence="2">Phosphoesterase</fullName>
        <ecNumber evidence="2">3.1.4.-</ecNumber>
    </recommendedName>
</protein>
<organism evidence="4 5">
    <name type="scientific">Calidithermus terrae</name>
    <dbReference type="NCBI Taxonomy" id="1408545"/>
    <lineage>
        <taxon>Bacteria</taxon>
        <taxon>Thermotogati</taxon>
        <taxon>Deinococcota</taxon>
        <taxon>Deinococci</taxon>
        <taxon>Thermales</taxon>
        <taxon>Thermaceae</taxon>
        <taxon>Calidithermus</taxon>
    </lineage>
</organism>
<evidence type="ECO:0000256" key="2">
    <source>
        <dbReference type="RuleBase" id="RU362039"/>
    </source>
</evidence>
<dbReference type="OrthoDB" id="9800565at2"/>